<reference evidence="3" key="1">
    <citation type="journal article" date="2015" name="BMC Genomics">
        <title>Genomic and transcriptomic analysis of the endophytic fungus Pestalotiopsis fici reveals its lifestyle and high potential for synthesis of natural products.</title>
        <authorList>
            <person name="Wang X."/>
            <person name="Zhang X."/>
            <person name="Liu L."/>
            <person name="Xiang M."/>
            <person name="Wang W."/>
            <person name="Sun X."/>
            <person name="Che Y."/>
            <person name="Guo L."/>
            <person name="Liu G."/>
            <person name="Guo L."/>
            <person name="Wang C."/>
            <person name="Yin W.B."/>
            <person name="Stadler M."/>
            <person name="Zhang X."/>
            <person name="Liu X."/>
        </authorList>
    </citation>
    <scope>NUCLEOTIDE SEQUENCE [LARGE SCALE GENOMIC DNA]</scope>
    <source>
        <strain evidence="3">W106-1 / CGMCC3.15140</strain>
    </source>
</reference>
<keyword evidence="3" id="KW-1185">Reference proteome</keyword>
<sequence length="111" mass="12543">MKRSRSPDDSSTSGSKAVENPPKRRKIDPVMAKAAIESTREHMCQAISESESMVLNFVKNEQEVLGREKTELLEELKDALKDLGMEEEFKDEMTQLRGYVMTLNVTVHCGP</sequence>
<dbReference type="AlphaFoldDB" id="W3XFU0"/>
<evidence type="ECO:0000313" key="2">
    <source>
        <dbReference type="EMBL" id="ETS84081.1"/>
    </source>
</evidence>
<dbReference type="RefSeq" id="XP_007832729.1">
    <property type="nucleotide sequence ID" value="XM_007834538.1"/>
</dbReference>
<gene>
    <name evidence="2" type="ORF">PFICI_05957</name>
</gene>
<protein>
    <submittedName>
        <fullName evidence="2">Uncharacterized protein</fullName>
    </submittedName>
</protein>
<evidence type="ECO:0000256" key="1">
    <source>
        <dbReference type="SAM" id="MobiDB-lite"/>
    </source>
</evidence>
<proteinExistence type="predicted"/>
<dbReference type="InParanoid" id="W3XFU0"/>
<evidence type="ECO:0000313" key="3">
    <source>
        <dbReference type="Proteomes" id="UP000030651"/>
    </source>
</evidence>
<dbReference type="HOGENOM" id="CLU_2159292_0_0_1"/>
<dbReference type="KEGG" id="pfy:PFICI_05957"/>
<accession>W3XFU0</accession>
<dbReference type="GeneID" id="19270970"/>
<organism evidence="2 3">
    <name type="scientific">Pestalotiopsis fici (strain W106-1 / CGMCC3.15140)</name>
    <dbReference type="NCBI Taxonomy" id="1229662"/>
    <lineage>
        <taxon>Eukaryota</taxon>
        <taxon>Fungi</taxon>
        <taxon>Dikarya</taxon>
        <taxon>Ascomycota</taxon>
        <taxon>Pezizomycotina</taxon>
        <taxon>Sordariomycetes</taxon>
        <taxon>Xylariomycetidae</taxon>
        <taxon>Amphisphaeriales</taxon>
        <taxon>Sporocadaceae</taxon>
        <taxon>Pestalotiopsis</taxon>
    </lineage>
</organism>
<dbReference type="Proteomes" id="UP000030651">
    <property type="component" value="Unassembled WGS sequence"/>
</dbReference>
<dbReference type="EMBL" id="KI912111">
    <property type="protein sequence ID" value="ETS84081.1"/>
    <property type="molecule type" value="Genomic_DNA"/>
</dbReference>
<name>W3XFU0_PESFW</name>
<feature type="region of interest" description="Disordered" evidence="1">
    <location>
        <begin position="1"/>
        <end position="27"/>
    </location>
</feature>